<name>A0A2G8S5C1_9APHY</name>
<evidence type="ECO:0000259" key="5">
    <source>
        <dbReference type="PROSITE" id="PS50865"/>
    </source>
</evidence>
<dbReference type="Pfam" id="PF01753">
    <property type="entry name" value="zf-MYND"/>
    <property type="match status" value="1"/>
</dbReference>
<dbReference type="InterPro" id="IPR024119">
    <property type="entry name" value="TF_DEAF-1"/>
</dbReference>
<dbReference type="GO" id="GO:0008270">
    <property type="term" value="F:zinc ion binding"/>
    <property type="evidence" value="ECO:0007669"/>
    <property type="project" value="UniProtKB-KW"/>
</dbReference>
<reference evidence="6 7" key="1">
    <citation type="journal article" date="2015" name="Sci. Rep.">
        <title>Chromosome-level genome map provides insights into diverse defense mechanisms in the medicinal fungus Ganoderma sinense.</title>
        <authorList>
            <person name="Zhu Y."/>
            <person name="Xu J."/>
            <person name="Sun C."/>
            <person name="Zhou S."/>
            <person name="Xu H."/>
            <person name="Nelson D.R."/>
            <person name="Qian J."/>
            <person name="Song J."/>
            <person name="Luo H."/>
            <person name="Xiang L."/>
            <person name="Li Y."/>
            <person name="Xu Z."/>
            <person name="Ji A."/>
            <person name="Wang L."/>
            <person name="Lu S."/>
            <person name="Hayward A."/>
            <person name="Sun W."/>
            <person name="Li X."/>
            <person name="Schwartz D.C."/>
            <person name="Wang Y."/>
            <person name="Chen S."/>
        </authorList>
    </citation>
    <scope>NUCLEOTIDE SEQUENCE [LARGE SCALE GENOMIC DNA]</scope>
    <source>
        <strain evidence="6 7">ZZ0214-1</strain>
    </source>
</reference>
<evidence type="ECO:0000313" key="7">
    <source>
        <dbReference type="Proteomes" id="UP000230002"/>
    </source>
</evidence>
<dbReference type="GO" id="GO:0000981">
    <property type="term" value="F:DNA-binding transcription factor activity, RNA polymerase II-specific"/>
    <property type="evidence" value="ECO:0007669"/>
    <property type="project" value="TreeGrafter"/>
</dbReference>
<keyword evidence="1" id="KW-0479">Metal-binding</keyword>
<organism evidence="6 7">
    <name type="scientific">Ganoderma sinense ZZ0214-1</name>
    <dbReference type="NCBI Taxonomy" id="1077348"/>
    <lineage>
        <taxon>Eukaryota</taxon>
        <taxon>Fungi</taxon>
        <taxon>Dikarya</taxon>
        <taxon>Basidiomycota</taxon>
        <taxon>Agaricomycotina</taxon>
        <taxon>Agaricomycetes</taxon>
        <taxon>Polyporales</taxon>
        <taxon>Polyporaceae</taxon>
        <taxon>Ganoderma</taxon>
    </lineage>
</organism>
<dbReference type="AlphaFoldDB" id="A0A2G8S5C1"/>
<dbReference type="Gene3D" id="6.10.140.2220">
    <property type="match status" value="1"/>
</dbReference>
<dbReference type="GO" id="GO:0005634">
    <property type="term" value="C:nucleus"/>
    <property type="evidence" value="ECO:0007669"/>
    <property type="project" value="TreeGrafter"/>
</dbReference>
<keyword evidence="2 4" id="KW-0863">Zinc-finger</keyword>
<comment type="caution">
    <text evidence="6">The sequence shown here is derived from an EMBL/GenBank/DDBJ whole genome shotgun (WGS) entry which is preliminary data.</text>
</comment>
<evidence type="ECO:0000313" key="6">
    <source>
        <dbReference type="EMBL" id="PIL28924.1"/>
    </source>
</evidence>
<dbReference type="SUPFAM" id="SSF144232">
    <property type="entry name" value="HIT/MYND zinc finger-like"/>
    <property type="match status" value="1"/>
</dbReference>
<dbReference type="EMBL" id="AYKW01000023">
    <property type="protein sequence ID" value="PIL28924.1"/>
    <property type="molecule type" value="Genomic_DNA"/>
</dbReference>
<evidence type="ECO:0000256" key="1">
    <source>
        <dbReference type="ARBA" id="ARBA00022723"/>
    </source>
</evidence>
<keyword evidence="7" id="KW-1185">Reference proteome</keyword>
<dbReference type="OrthoDB" id="341421at2759"/>
<dbReference type="PROSITE" id="PS50865">
    <property type="entry name" value="ZF_MYND_2"/>
    <property type="match status" value="1"/>
</dbReference>
<dbReference type="PROSITE" id="PS01360">
    <property type="entry name" value="ZF_MYND_1"/>
    <property type="match status" value="1"/>
</dbReference>
<evidence type="ECO:0000256" key="3">
    <source>
        <dbReference type="ARBA" id="ARBA00022833"/>
    </source>
</evidence>
<sequence>MLEPFTREEKIRILNTLGVDIPADSKLLDSILEKRLCAALDAAQYKDRLPASMNIKTLRPWPMIESGQGGTTSTRPRPLAKAVQRRTLADARQAGPSLPAAENEETMAIGNPFEDFRRTIRAIARVLDKGGRWCLLRDDSEDRNKIMFRFIAILEVTKNLPLFVVLYQAADQETQGSTEDWVLEQLKTDPPSSSPALSNISSSPLEQKMILKVLKQNSSLVPTDYEVDRQPLEAHFKVSMLIPVGPLEYEAVSKLNNNMGCSVCGKSGGYRCKGCQSVSYCSAECQRTDWADHKAACRSLKDATWRTARLSAASPGKENTTLTLVNRHTSMSLPGAQGSAPMTKQFFLSDGLVHPDVYGGDMFLAKMQLQTAAQRGRGHIMLYDRRMTFVAFLREDKDREVFREFVEEMQGPRGYMGVRMHRWVKRTGNWELSVCLDREPATDVKW</sequence>
<evidence type="ECO:0000256" key="4">
    <source>
        <dbReference type="PROSITE-ProRule" id="PRU00134"/>
    </source>
</evidence>
<feature type="domain" description="MYND-type" evidence="5">
    <location>
        <begin position="261"/>
        <end position="297"/>
    </location>
</feature>
<accession>A0A2G8S5C1</accession>
<gene>
    <name evidence="6" type="ORF">GSI_08971</name>
</gene>
<dbReference type="STRING" id="1077348.A0A2G8S5C1"/>
<evidence type="ECO:0000256" key="2">
    <source>
        <dbReference type="ARBA" id="ARBA00022771"/>
    </source>
</evidence>
<proteinExistence type="predicted"/>
<dbReference type="PANTHER" id="PTHR10237:SF14">
    <property type="entry name" value="MYND-TYPE DOMAIN-CONTAINING PROTEIN"/>
    <property type="match status" value="1"/>
</dbReference>
<keyword evidence="3" id="KW-0862">Zinc</keyword>
<dbReference type="PANTHER" id="PTHR10237">
    <property type="entry name" value="DEFORMED EPIDERMAL AUTOREGULATORY FACTOR 1 HOMOLOG SUPPRESSIN"/>
    <property type="match status" value="1"/>
</dbReference>
<protein>
    <recommendedName>
        <fullName evidence="5">MYND-type domain-containing protein</fullName>
    </recommendedName>
</protein>
<dbReference type="Proteomes" id="UP000230002">
    <property type="component" value="Unassembled WGS sequence"/>
</dbReference>
<dbReference type="InterPro" id="IPR002893">
    <property type="entry name" value="Znf_MYND"/>
</dbReference>